<feature type="domain" description="ABC transporter" evidence="5">
    <location>
        <begin position="2"/>
        <end position="236"/>
    </location>
</feature>
<dbReference type="Pfam" id="PF00005">
    <property type="entry name" value="ABC_tran"/>
    <property type="match status" value="1"/>
</dbReference>
<dbReference type="FunFam" id="3.40.50.300:FF:000032">
    <property type="entry name" value="Export ABC transporter ATP-binding protein"/>
    <property type="match status" value="1"/>
</dbReference>
<evidence type="ECO:0000313" key="6">
    <source>
        <dbReference type="EMBL" id="QPH39506.1"/>
    </source>
</evidence>
<dbReference type="AlphaFoldDB" id="A0A7S9KZS4"/>
<evidence type="ECO:0000313" key="7">
    <source>
        <dbReference type="Proteomes" id="UP000594759"/>
    </source>
</evidence>
<keyword evidence="1" id="KW-0813">Transport</keyword>
<protein>
    <submittedName>
        <fullName evidence="6">ABC transporter ATP-binding protein</fullName>
    </submittedName>
</protein>
<evidence type="ECO:0000256" key="2">
    <source>
        <dbReference type="ARBA" id="ARBA00022741"/>
    </source>
</evidence>
<evidence type="ECO:0000256" key="4">
    <source>
        <dbReference type="ARBA" id="ARBA00038388"/>
    </source>
</evidence>
<evidence type="ECO:0000259" key="5">
    <source>
        <dbReference type="PROSITE" id="PS50893"/>
    </source>
</evidence>
<name>A0A7S9KZS4_9SPHI</name>
<dbReference type="Gene3D" id="3.40.50.300">
    <property type="entry name" value="P-loop containing nucleotide triphosphate hydrolases"/>
    <property type="match status" value="1"/>
</dbReference>
<dbReference type="CDD" id="cd03255">
    <property type="entry name" value="ABC_MJ0796_LolCDE_FtsE"/>
    <property type="match status" value="1"/>
</dbReference>
<proteinExistence type="inferred from homology"/>
<dbReference type="PROSITE" id="PS00211">
    <property type="entry name" value="ABC_TRANSPORTER_1"/>
    <property type="match status" value="1"/>
</dbReference>
<evidence type="ECO:0000256" key="3">
    <source>
        <dbReference type="ARBA" id="ARBA00022840"/>
    </source>
</evidence>
<dbReference type="PANTHER" id="PTHR24220:SF86">
    <property type="entry name" value="ABC TRANSPORTER ABCH.1"/>
    <property type="match status" value="1"/>
</dbReference>
<keyword evidence="7" id="KW-1185">Reference proteome</keyword>
<dbReference type="InterPro" id="IPR027417">
    <property type="entry name" value="P-loop_NTPase"/>
</dbReference>
<dbReference type="SUPFAM" id="SSF52540">
    <property type="entry name" value="P-loop containing nucleoside triphosphate hydrolases"/>
    <property type="match status" value="1"/>
</dbReference>
<dbReference type="EMBL" id="CP064939">
    <property type="protein sequence ID" value="QPH39506.1"/>
    <property type="molecule type" value="Genomic_DNA"/>
</dbReference>
<dbReference type="GO" id="GO:0022857">
    <property type="term" value="F:transmembrane transporter activity"/>
    <property type="evidence" value="ECO:0007669"/>
    <property type="project" value="UniProtKB-ARBA"/>
</dbReference>
<dbReference type="PROSITE" id="PS50893">
    <property type="entry name" value="ABC_TRANSPORTER_2"/>
    <property type="match status" value="1"/>
</dbReference>
<dbReference type="InterPro" id="IPR003593">
    <property type="entry name" value="AAA+_ATPase"/>
</dbReference>
<keyword evidence="2" id="KW-0547">Nucleotide-binding</keyword>
<sequence length="236" mass="26381">MIEIKNIEKYYASKGVKHYVLRHVTANIKQGEFVSIMGPSGAGKSTLLNILGMLEEPTYGTYDFLGEDVTTLNERKRIELYRNHIGFVFQAYHLIDEMTVYENIEAPLLYKKVGGSERASRIADLLDRFNIVAKKDLFPNQLSGGQQQLVGIARALAAQPSIILADEPTGNLQSAQADEIMHLFKKLNQEDGMTIIQVTHSEKNASYGNRILHIADGVVKEDVSVDRKEKSTIGKE</sequence>
<keyword evidence="3 6" id="KW-0067">ATP-binding</keyword>
<dbReference type="GO" id="GO:0098796">
    <property type="term" value="C:membrane protein complex"/>
    <property type="evidence" value="ECO:0007669"/>
    <property type="project" value="UniProtKB-ARBA"/>
</dbReference>
<accession>A0A7S9KZS4</accession>
<dbReference type="InterPro" id="IPR017871">
    <property type="entry name" value="ABC_transporter-like_CS"/>
</dbReference>
<evidence type="ECO:0000256" key="1">
    <source>
        <dbReference type="ARBA" id="ARBA00022448"/>
    </source>
</evidence>
<dbReference type="InterPro" id="IPR017911">
    <property type="entry name" value="MacB-like_ATP-bd"/>
</dbReference>
<dbReference type="RefSeq" id="WP_196098973.1">
    <property type="nucleotide sequence ID" value="NZ_CP064939.1"/>
</dbReference>
<dbReference type="InterPro" id="IPR003439">
    <property type="entry name" value="ABC_transporter-like_ATP-bd"/>
</dbReference>
<dbReference type="Proteomes" id="UP000594759">
    <property type="component" value="Chromosome"/>
</dbReference>
<dbReference type="GO" id="GO:0016887">
    <property type="term" value="F:ATP hydrolysis activity"/>
    <property type="evidence" value="ECO:0007669"/>
    <property type="project" value="InterPro"/>
</dbReference>
<organism evidence="6 7">
    <name type="scientific">Pedobacter endophyticus</name>
    <dbReference type="NCBI Taxonomy" id="2789740"/>
    <lineage>
        <taxon>Bacteria</taxon>
        <taxon>Pseudomonadati</taxon>
        <taxon>Bacteroidota</taxon>
        <taxon>Sphingobacteriia</taxon>
        <taxon>Sphingobacteriales</taxon>
        <taxon>Sphingobacteriaceae</taxon>
        <taxon>Pedobacter</taxon>
    </lineage>
</organism>
<dbReference type="PANTHER" id="PTHR24220">
    <property type="entry name" value="IMPORT ATP-BINDING PROTEIN"/>
    <property type="match status" value="1"/>
</dbReference>
<dbReference type="GO" id="GO:0005524">
    <property type="term" value="F:ATP binding"/>
    <property type="evidence" value="ECO:0007669"/>
    <property type="project" value="UniProtKB-KW"/>
</dbReference>
<dbReference type="InterPro" id="IPR015854">
    <property type="entry name" value="ABC_transpr_LolD-like"/>
</dbReference>
<dbReference type="GO" id="GO:0005886">
    <property type="term" value="C:plasma membrane"/>
    <property type="evidence" value="ECO:0007669"/>
    <property type="project" value="TreeGrafter"/>
</dbReference>
<gene>
    <name evidence="6" type="ORF">IZT61_21105</name>
</gene>
<reference evidence="6 7" key="1">
    <citation type="submission" date="2020-11" db="EMBL/GenBank/DDBJ databases">
        <title>Pedobacter endophytica, an endophytic bacteria isolated form Carex pumila.</title>
        <authorList>
            <person name="Peng Y."/>
            <person name="Jiang L."/>
            <person name="Lee J."/>
        </authorList>
    </citation>
    <scope>NUCLEOTIDE SEQUENCE [LARGE SCALE GENOMIC DNA]</scope>
    <source>
        <strain evidence="6 7">JBR3-12</strain>
    </source>
</reference>
<dbReference type="SMART" id="SM00382">
    <property type="entry name" value="AAA"/>
    <property type="match status" value="1"/>
</dbReference>
<comment type="similarity">
    <text evidence="4">Belongs to the ABC transporter superfamily. Macrolide exporter (TC 3.A.1.122) family.</text>
</comment>
<dbReference type="KEGG" id="pex:IZT61_21105"/>